<feature type="signal peptide" evidence="3">
    <location>
        <begin position="1"/>
        <end position="24"/>
    </location>
</feature>
<reference evidence="6 7" key="1">
    <citation type="submission" date="2019-02" db="EMBL/GenBank/DDBJ databases">
        <title>Deep-cultivation of Planctomycetes and their phenomic and genomic characterization uncovers novel biology.</title>
        <authorList>
            <person name="Wiegand S."/>
            <person name="Jogler M."/>
            <person name="Boedeker C."/>
            <person name="Pinto D."/>
            <person name="Vollmers J."/>
            <person name="Rivas-Marin E."/>
            <person name="Kohn T."/>
            <person name="Peeters S.H."/>
            <person name="Heuer A."/>
            <person name="Rast P."/>
            <person name="Oberbeckmann S."/>
            <person name="Bunk B."/>
            <person name="Jeske O."/>
            <person name="Meyerdierks A."/>
            <person name="Storesund J.E."/>
            <person name="Kallscheuer N."/>
            <person name="Luecker S."/>
            <person name="Lage O.M."/>
            <person name="Pohl T."/>
            <person name="Merkel B.J."/>
            <person name="Hornburger P."/>
            <person name="Mueller R.-W."/>
            <person name="Bruemmer F."/>
            <person name="Labrenz M."/>
            <person name="Spormann A.M."/>
            <person name="Op den Camp H."/>
            <person name="Overmann J."/>
            <person name="Amann R."/>
            <person name="Jetten M.S.M."/>
            <person name="Mascher T."/>
            <person name="Medema M.H."/>
            <person name="Devos D.P."/>
            <person name="Kaster A.-K."/>
            <person name="Ovreas L."/>
            <person name="Rohde M."/>
            <person name="Galperin M.Y."/>
            <person name="Jogler C."/>
        </authorList>
    </citation>
    <scope>NUCLEOTIDE SEQUENCE [LARGE SCALE GENOMIC DNA]</scope>
    <source>
        <strain evidence="6 7">FF011L</strain>
    </source>
</reference>
<organism evidence="6 7">
    <name type="scientific">Roseimaritima multifibrata</name>
    <dbReference type="NCBI Taxonomy" id="1930274"/>
    <lineage>
        <taxon>Bacteria</taxon>
        <taxon>Pseudomonadati</taxon>
        <taxon>Planctomycetota</taxon>
        <taxon>Planctomycetia</taxon>
        <taxon>Pirellulales</taxon>
        <taxon>Pirellulaceae</taxon>
        <taxon>Roseimaritima</taxon>
    </lineage>
</organism>
<proteinExistence type="inferred from homology"/>
<keyword evidence="7" id="KW-1185">Reference proteome</keyword>
<dbReference type="SUPFAM" id="SSF52266">
    <property type="entry name" value="SGNH hydrolase"/>
    <property type="match status" value="1"/>
</dbReference>
<dbReference type="PANTHER" id="PTHR43108:SF6">
    <property type="entry name" value="N-SULPHOGLUCOSAMINE SULPHOHYDROLASE"/>
    <property type="match status" value="1"/>
</dbReference>
<dbReference type="Proteomes" id="UP000320672">
    <property type="component" value="Chromosome"/>
</dbReference>
<sequence length="730" mass="83556" precursor="true">MHSRRNFVVLFALLLGSAFSSTTAVTAKQPNILFIFSDDHALQAIGAYGSKVNQTPNLDRIAKEGAVFHNSFCANSICGPSRACILTGKHSHINGFRRNGNRFDGDQPTFPKQLQQAGYETALIGKWHLGTNPTGFDHWEILPGQGSYYNPHFIQMDGTRVQRPGYCTDIITENSLKWLEEDRDPDKPFILMCQHKAPHRNWSPPPRHYSLFNDQVIPEPDTLFDDYAGRSALLKENEMSIANHFHWGHDMKFHGDTPFPEHFASAHRNGEYARMTAEQKKAWDAAYEPQNQDFIRRMKAGELTDKQVTQWKYQRYMKDYLRCIQAVDDGVGKMLDYLDESGLAKDTIVIYSSDQGFYLGEHGWYDKRWMFEESLRMPFLIRWPGVIQPGTESKALIQNIDYAPTFLEWAGAEIADDIQGQSMVPLLKKQGVADDEWRDAIYYAYYENAAVHNVPRHDGVRTDRYKLMFFPRTREWNLFDLEKDPQEMTSVHADPAYAEILANLQQRYRDLHEQYDVNPATIPATRGDEPNWRKRDAAITKRAKGTAKLAFIGDSITQGWEGSGKSVWKEFYSDRDPINIGIGGDRTENVIWRLTHGNRGNIKPEVAVVLIGTNNTGHFMQDPDQVAEGVEAILDIMAKQWPKTKVVLHGIFPRGASAEDPKRLNNDAINQRIRKFADRDNVQYLDISDQFMESDGTIDKKIMPDQLHLSTEGYRRWATALEPTLKELGL</sequence>
<feature type="domain" description="N-sulphoglucosamine sulphohydrolase C-terminal" evidence="5">
    <location>
        <begin position="360"/>
        <end position="513"/>
    </location>
</feature>
<accession>A0A517MB79</accession>
<dbReference type="PROSITE" id="PS00149">
    <property type="entry name" value="SULFATASE_2"/>
    <property type="match status" value="1"/>
</dbReference>
<dbReference type="AlphaFoldDB" id="A0A517MB79"/>
<dbReference type="InterPro" id="IPR024607">
    <property type="entry name" value="Sulfatase_CS"/>
</dbReference>
<name>A0A517MB79_9BACT</name>
<dbReference type="CDD" id="cd16031">
    <property type="entry name" value="G6S_like"/>
    <property type="match status" value="1"/>
</dbReference>
<dbReference type="CDD" id="cd01820">
    <property type="entry name" value="PAF_acetylesterase_like"/>
    <property type="match status" value="1"/>
</dbReference>
<keyword evidence="3" id="KW-0732">Signal</keyword>
<gene>
    <name evidence="6" type="primary">atsA_9</name>
    <name evidence="6" type="ORF">FF011L_08760</name>
</gene>
<dbReference type="EC" id="3.1.6.1" evidence="6"/>
<dbReference type="RefSeq" id="WP_145350374.1">
    <property type="nucleotide sequence ID" value="NZ_CP036262.1"/>
</dbReference>
<dbReference type="Pfam" id="PF16347">
    <property type="entry name" value="SGSH_C"/>
    <property type="match status" value="1"/>
</dbReference>
<comment type="similarity">
    <text evidence="1">Belongs to the sulfatase family.</text>
</comment>
<dbReference type="InterPro" id="IPR017850">
    <property type="entry name" value="Alkaline_phosphatase_core_sf"/>
</dbReference>
<dbReference type="PANTHER" id="PTHR43108">
    <property type="entry name" value="N-ACETYLGLUCOSAMINE-6-SULFATASE FAMILY MEMBER"/>
    <property type="match status" value="1"/>
</dbReference>
<dbReference type="Gene3D" id="3.40.50.1110">
    <property type="entry name" value="SGNH hydrolase"/>
    <property type="match status" value="1"/>
</dbReference>
<dbReference type="GO" id="GO:0004065">
    <property type="term" value="F:arylsulfatase activity"/>
    <property type="evidence" value="ECO:0007669"/>
    <property type="project" value="UniProtKB-EC"/>
</dbReference>
<protein>
    <submittedName>
        <fullName evidence="6">Arylsulfatase</fullName>
        <ecNumber evidence="6">3.1.6.1</ecNumber>
    </submittedName>
</protein>
<dbReference type="InterPro" id="IPR032506">
    <property type="entry name" value="SGSH_C"/>
</dbReference>
<dbReference type="Gene3D" id="3.40.720.10">
    <property type="entry name" value="Alkaline Phosphatase, subunit A"/>
    <property type="match status" value="2"/>
</dbReference>
<keyword evidence="2 6" id="KW-0378">Hydrolase</keyword>
<evidence type="ECO:0000313" key="6">
    <source>
        <dbReference type="EMBL" id="QDS92140.1"/>
    </source>
</evidence>
<dbReference type="Pfam" id="PF13472">
    <property type="entry name" value="Lipase_GDSL_2"/>
    <property type="match status" value="1"/>
</dbReference>
<dbReference type="KEGG" id="rml:FF011L_08760"/>
<dbReference type="InterPro" id="IPR036514">
    <property type="entry name" value="SGNH_hydro_sf"/>
</dbReference>
<evidence type="ECO:0000259" key="5">
    <source>
        <dbReference type="Pfam" id="PF16347"/>
    </source>
</evidence>
<evidence type="ECO:0000256" key="1">
    <source>
        <dbReference type="ARBA" id="ARBA00008779"/>
    </source>
</evidence>
<evidence type="ECO:0000256" key="3">
    <source>
        <dbReference type="SAM" id="SignalP"/>
    </source>
</evidence>
<feature type="chain" id="PRO_5022087641" evidence="3">
    <location>
        <begin position="25"/>
        <end position="730"/>
    </location>
</feature>
<evidence type="ECO:0000259" key="4">
    <source>
        <dbReference type="Pfam" id="PF13472"/>
    </source>
</evidence>
<dbReference type="SUPFAM" id="SSF53649">
    <property type="entry name" value="Alkaline phosphatase-like"/>
    <property type="match status" value="1"/>
</dbReference>
<feature type="domain" description="SGNH hydrolase-type esterase" evidence="4">
    <location>
        <begin position="551"/>
        <end position="716"/>
    </location>
</feature>
<dbReference type="EMBL" id="CP036262">
    <property type="protein sequence ID" value="QDS92140.1"/>
    <property type="molecule type" value="Genomic_DNA"/>
</dbReference>
<dbReference type="OrthoDB" id="237120at2"/>
<evidence type="ECO:0000256" key="2">
    <source>
        <dbReference type="ARBA" id="ARBA00022801"/>
    </source>
</evidence>
<dbReference type="InterPro" id="IPR013830">
    <property type="entry name" value="SGNH_hydro"/>
</dbReference>
<evidence type="ECO:0000313" key="7">
    <source>
        <dbReference type="Proteomes" id="UP000320672"/>
    </source>
</evidence>
<dbReference type="PROSITE" id="PS00523">
    <property type="entry name" value="SULFATASE_1"/>
    <property type="match status" value="1"/>
</dbReference>